<dbReference type="EMBL" id="CP000742">
    <property type="protein sequence ID" value="ABR55291.1"/>
    <property type="molecule type" value="Genomic_DNA"/>
</dbReference>
<proteinExistence type="predicted"/>
<gene>
    <name evidence="2" type="ordered locus">Mevan_1394</name>
</gene>
<dbReference type="PANTHER" id="PTHR11082">
    <property type="entry name" value="TRNA-DIHYDROURIDINE SYNTHASE"/>
    <property type="match status" value="1"/>
</dbReference>
<keyword evidence="3" id="KW-1185">Reference proteome</keyword>
<dbReference type="InterPro" id="IPR013785">
    <property type="entry name" value="Aldolase_TIM"/>
</dbReference>
<dbReference type="InterPro" id="IPR035587">
    <property type="entry name" value="DUS-like_FMN-bd"/>
</dbReference>
<reference evidence="2" key="1">
    <citation type="submission" date="2007-06" db="EMBL/GenBank/DDBJ databases">
        <title>Complete sequence of Methanococcus vannielii SB.</title>
        <authorList>
            <consortium name="US DOE Joint Genome Institute"/>
            <person name="Copeland A."/>
            <person name="Lucas S."/>
            <person name="Lapidus A."/>
            <person name="Barry K."/>
            <person name="Glavina del Rio T."/>
            <person name="Dalin E."/>
            <person name="Tice H."/>
            <person name="Pitluck S."/>
            <person name="Chain P."/>
            <person name="Malfatti S."/>
            <person name="Shin M."/>
            <person name="Vergez L."/>
            <person name="Schmutz J."/>
            <person name="Larimer F."/>
            <person name="Land M."/>
            <person name="Hauser L."/>
            <person name="Kyrpides N."/>
            <person name="Anderson I."/>
            <person name="Sieprawska-Lupa M."/>
            <person name="Whitman W.B."/>
            <person name="Richardson P."/>
        </authorList>
    </citation>
    <scope>NUCLEOTIDE SEQUENCE [LARGE SCALE GENOMIC DNA]</scope>
    <source>
        <strain evidence="2">SB</strain>
    </source>
</reference>
<protein>
    <submittedName>
        <fullName evidence="2">TIM-barrel protein</fullName>
    </submittedName>
</protein>
<dbReference type="eggNOG" id="arCOG00605">
    <property type="taxonomic scope" value="Archaea"/>
</dbReference>
<accession>A6US19</accession>
<dbReference type="Proteomes" id="UP000001107">
    <property type="component" value="Chromosome"/>
</dbReference>
<dbReference type="InterPro" id="IPR005270">
    <property type="entry name" value="tRNA_dU_NifR3-rel"/>
</dbReference>
<evidence type="ECO:0000313" key="2">
    <source>
        <dbReference type="EMBL" id="ABR55291.1"/>
    </source>
</evidence>
<organism evidence="2 3">
    <name type="scientific">Methanococcus vannielii (strain ATCC 35089 / DSM 1224 / JCM 13029 / OCM 148 / SB)</name>
    <dbReference type="NCBI Taxonomy" id="406327"/>
    <lineage>
        <taxon>Archaea</taxon>
        <taxon>Methanobacteriati</taxon>
        <taxon>Methanobacteriota</taxon>
        <taxon>Methanomada group</taxon>
        <taxon>Methanococci</taxon>
        <taxon>Methanococcales</taxon>
        <taxon>Methanococcaceae</taxon>
        <taxon>Methanococcus</taxon>
    </lineage>
</organism>
<dbReference type="Gene3D" id="3.20.20.70">
    <property type="entry name" value="Aldolase class I"/>
    <property type="match status" value="1"/>
</dbReference>
<dbReference type="AlphaFoldDB" id="A6US19"/>
<dbReference type="STRING" id="406327.Mevan_1394"/>
<dbReference type="KEGG" id="mvn:Mevan_1394"/>
<dbReference type="GeneID" id="5325149"/>
<dbReference type="RefSeq" id="WP_012066205.1">
    <property type="nucleotide sequence ID" value="NC_009634.1"/>
</dbReference>
<evidence type="ECO:0000259" key="1">
    <source>
        <dbReference type="Pfam" id="PF01207"/>
    </source>
</evidence>
<dbReference type="PANTHER" id="PTHR11082:SF36">
    <property type="entry name" value="DUS-LIKE FMN-BINDING DOMAIN-CONTAINING PROTEIN"/>
    <property type="match status" value="1"/>
</dbReference>
<dbReference type="NCBIfam" id="TIGR00736">
    <property type="entry name" value="nifR3_rel_arch"/>
    <property type="match status" value="1"/>
</dbReference>
<sequence>MKNLNKIYKLDKKIVLAPMAGITDGDFCKNYTDLFGITCIGAFNLDSKTDIASKSILKRGRKEFIYDLEDLSEKIVLEIKKAKESKSLVSVNVRFDDFLAAKKTLVQISKYADIIEINCHCRQEEITNLNLGQNLLKLENNLKLKEILTQIDNLNLKTPIFLKIRANFVNFEELTDSLNNVKDYFEGIHIDCFNPKKNYPDLDYLKKVWENFNEKIIIGNNSVNSIESAKKMIEYCDFVSVARSVISKNIEWIYEFNKLMSETKK</sequence>
<dbReference type="SUPFAM" id="SSF51395">
    <property type="entry name" value="FMN-linked oxidoreductases"/>
    <property type="match status" value="1"/>
</dbReference>
<feature type="domain" description="DUS-like FMN-binding" evidence="1">
    <location>
        <begin position="85"/>
        <end position="245"/>
    </location>
</feature>
<dbReference type="HOGENOM" id="CLU_1118194_0_0_2"/>
<dbReference type="OrthoDB" id="145053at2157"/>
<evidence type="ECO:0000313" key="3">
    <source>
        <dbReference type="Proteomes" id="UP000001107"/>
    </source>
</evidence>
<name>A6US19_METVS</name>
<dbReference type="Pfam" id="PF01207">
    <property type="entry name" value="Dus"/>
    <property type="match status" value="1"/>
</dbReference>